<dbReference type="CDD" id="cd04496">
    <property type="entry name" value="SSB_OBF"/>
    <property type="match status" value="1"/>
</dbReference>
<keyword evidence="1" id="KW-0238">DNA-binding</keyword>
<organism evidence="3 4">
    <name type="scientific">Capsulimonas corticalis</name>
    <dbReference type="NCBI Taxonomy" id="2219043"/>
    <lineage>
        <taxon>Bacteria</taxon>
        <taxon>Bacillati</taxon>
        <taxon>Armatimonadota</taxon>
        <taxon>Armatimonadia</taxon>
        <taxon>Capsulimonadales</taxon>
        <taxon>Capsulimonadaceae</taxon>
        <taxon>Capsulimonas</taxon>
    </lineage>
</organism>
<feature type="region of interest" description="Disordered" evidence="2">
    <location>
        <begin position="103"/>
        <end position="176"/>
    </location>
</feature>
<gene>
    <name evidence="3" type="ORF">CCAX7_42450</name>
</gene>
<dbReference type="PROSITE" id="PS50935">
    <property type="entry name" value="SSB"/>
    <property type="match status" value="1"/>
</dbReference>
<accession>A0A402CXT1</accession>
<dbReference type="GO" id="GO:0009295">
    <property type="term" value="C:nucleoid"/>
    <property type="evidence" value="ECO:0007669"/>
    <property type="project" value="TreeGrafter"/>
</dbReference>
<dbReference type="SUPFAM" id="SSF50249">
    <property type="entry name" value="Nucleic acid-binding proteins"/>
    <property type="match status" value="1"/>
</dbReference>
<dbReference type="NCBIfam" id="TIGR00621">
    <property type="entry name" value="ssb"/>
    <property type="match status" value="1"/>
</dbReference>
<dbReference type="EMBL" id="AP025739">
    <property type="protein sequence ID" value="BDI32194.1"/>
    <property type="molecule type" value="Genomic_DNA"/>
</dbReference>
<dbReference type="FunCoup" id="A0A402CXT1">
    <property type="interactions" value="473"/>
</dbReference>
<dbReference type="InterPro" id="IPR000424">
    <property type="entry name" value="Primosome_PriB/ssb"/>
</dbReference>
<comment type="caution">
    <text evidence="1">Lacks conserved residue(s) required for the propagation of feature annotation.</text>
</comment>
<dbReference type="GO" id="GO:0006260">
    <property type="term" value="P:DNA replication"/>
    <property type="evidence" value="ECO:0007669"/>
    <property type="project" value="InterPro"/>
</dbReference>
<dbReference type="KEGG" id="ccot:CCAX7_42450"/>
<dbReference type="Pfam" id="PF00436">
    <property type="entry name" value="SSB"/>
    <property type="match status" value="1"/>
</dbReference>
<dbReference type="Gene3D" id="2.40.50.140">
    <property type="entry name" value="Nucleic acid-binding proteins"/>
    <property type="match status" value="1"/>
</dbReference>
<evidence type="ECO:0000256" key="2">
    <source>
        <dbReference type="SAM" id="MobiDB-lite"/>
    </source>
</evidence>
<sequence>MDLNRVILIGRLASDPELKYTPSGIAVTQFRLAVNRPMSSEARQNGQEKQADFISIVAWRQSAEYAANYLGKGRLVAVEGRLQVREYVTQDGQKRRDTEVVVDNLKSLDRPKEGAESTGPRYADEGAPDSYAAPRPQPAAAPPARRPAAAAPSAAPASRYQPPAEEDEFDDPFADN</sequence>
<dbReference type="PANTHER" id="PTHR10302:SF27">
    <property type="entry name" value="SINGLE-STRANDED DNA-BINDING PROTEIN"/>
    <property type="match status" value="1"/>
</dbReference>
<feature type="compositionally biased region" description="Pro residues" evidence="2">
    <location>
        <begin position="135"/>
        <end position="145"/>
    </location>
</feature>
<dbReference type="GO" id="GO:0003697">
    <property type="term" value="F:single-stranded DNA binding"/>
    <property type="evidence" value="ECO:0007669"/>
    <property type="project" value="UniProtKB-UniRule"/>
</dbReference>
<feature type="compositionally biased region" description="Basic and acidic residues" evidence="2">
    <location>
        <begin position="106"/>
        <end position="115"/>
    </location>
</feature>
<dbReference type="InterPro" id="IPR012340">
    <property type="entry name" value="NA-bd_OB-fold"/>
</dbReference>
<feature type="compositionally biased region" description="Low complexity" evidence="2">
    <location>
        <begin position="146"/>
        <end position="163"/>
    </location>
</feature>
<evidence type="ECO:0000313" key="4">
    <source>
        <dbReference type="Proteomes" id="UP000287394"/>
    </source>
</evidence>
<dbReference type="HAMAP" id="MF_00984">
    <property type="entry name" value="SSB"/>
    <property type="match status" value="1"/>
</dbReference>
<dbReference type="Proteomes" id="UP000287394">
    <property type="component" value="Chromosome"/>
</dbReference>
<reference evidence="3 4" key="1">
    <citation type="journal article" date="2019" name="Int. J. Syst. Evol. Microbiol.">
        <title>Capsulimonas corticalis gen. nov., sp. nov., an aerobic capsulated bacterium, of a novel bacterial order, Capsulimonadales ord. nov., of the class Armatimonadia of the phylum Armatimonadetes.</title>
        <authorList>
            <person name="Li J."/>
            <person name="Kudo C."/>
            <person name="Tonouchi A."/>
        </authorList>
    </citation>
    <scope>NUCLEOTIDE SEQUENCE [LARGE SCALE GENOMIC DNA]</scope>
    <source>
        <strain evidence="3 4">AX-7</strain>
    </source>
</reference>
<dbReference type="AlphaFoldDB" id="A0A402CXT1"/>
<evidence type="ECO:0000313" key="3">
    <source>
        <dbReference type="EMBL" id="BDI32194.1"/>
    </source>
</evidence>
<dbReference type="InterPro" id="IPR011344">
    <property type="entry name" value="ssDNA-bd"/>
</dbReference>
<name>A0A402CXT1_9BACT</name>
<dbReference type="PANTHER" id="PTHR10302">
    <property type="entry name" value="SINGLE-STRANDED DNA-BINDING PROTEIN"/>
    <property type="match status" value="1"/>
</dbReference>
<evidence type="ECO:0000256" key="1">
    <source>
        <dbReference type="HAMAP-Rule" id="MF_00984"/>
    </source>
</evidence>
<dbReference type="RefSeq" id="WP_119322114.1">
    <property type="nucleotide sequence ID" value="NZ_AP025739.1"/>
</dbReference>
<dbReference type="OrthoDB" id="9809878at2"/>
<keyword evidence="4" id="KW-1185">Reference proteome</keyword>
<proteinExistence type="inferred from homology"/>
<comment type="subunit">
    <text evidence="1">Homotetramer.</text>
</comment>
<protein>
    <recommendedName>
        <fullName evidence="1">Single-stranded DNA-binding protein</fullName>
        <shortName evidence="1">SSB</shortName>
    </recommendedName>
</protein>
<feature type="compositionally biased region" description="Acidic residues" evidence="2">
    <location>
        <begin position="164"/>
        <end position="176"/>
    </location>
</feature>